<dbReference type="SMART" id="SM00342">
    <property type="entry name" value="HTH_ARAC"/>
    <property type="match status" value="1"/>
</dbReference>
<dbReference type="Proteomes" id="UP001596500">
    <property type="component" value="Unassembled WGS sequence"/>
</dbReference>
<organism evidence="8 9">
    <name type="scientific">Laceyella putida</name>
    <dbReference type="NCBI Taxonomy" id="110101"/>
    <lineage>
        <taxon>Bacteria</taxon>
        <taxon>Bacillati</taxon>
        <taxon>Bacillota</taxon>
        <taxon>Bacilli</taxon>
        <taxon>Bacillales</taxon>
        <taxon>Thermoactinomycetaceae</taxon>
        <taxon>Laceyella</taxon>
    </lineage>
</organism>
<dbReference type="SUPFAM" id="SSF52172">
    <property type="entry name" value="CheY-like"/>
    <property type="match status" value="1"/>
</dbReference>
<dbReference type="InterPro" id="IPR009057">
    <property type="entry name" value="Homeodomain-like_sf"/>
</dbReference>
<dbReference type="PROSITE" id="PS00041">
    <property type="entry name" value="HTH_ARAC_FAMILY_1"/>
    <property type="match status" value="1"/>
</dbReference>
<keyword evidence="2" id="KW-0238">DNA-binding</keyword>
<dbReference type="Pfam" id="PF00072">
    <property type="entry name" value="Response_reg"/>
    <property type="match status" value="1"/>
</dbReference>
<evidence type="ECO:0000256" key="3">
    <source>
        <dbReference type="ARBA" id="ARBA00023163"/>
    </source>
</evidence>
<dbReference type="PROSITE" id="PS01124">
    <property type="entry name" value="HTH_ARAC_FAMILY_2"/>
    <property type="match status" value="1"/>
</dbReference>
<proteinExistence type="predicted"/>
<keyword evidence="3" id="KW-0804">Transcription</keyword>
<dbReference type="CDD" id="cd17536">
    <property type="entry name" value="REC_YesN-like"/>
    <property type="match status" value="1"/>
</dbReference>
<protein>
    <submittedName>
        <fullName evidence="8">Response regulator</fullName>
    </submittedName>
</protein>
<dbReference type="InterPro" id="IPR001789">
    <property type="entry name" value="Sig_transdc_resp-reg_receiver"/>
</dbReference>
<dbReference type="InterPro" id="IPR020449">
    <property type="entry name" value="Tscrpt_reg_AraC-type_HTH"/>
</dbReference>
<name>A0ABW2RJE7_9BACL</name>
<sequence length="355" mass="41329">MYTILIVDDEGVERQALNMIISKHLPDVQVIGEAENGRQAIDLARQCKPDVILLDIKMPGIDGVEAVKQIKQALPHTKFIMVSAFDTFEYARQVMQQGVKEYLLKPARTEEIVQAIRRTLTDLSQEREAQAEQMRLREQLEQALSFEQAKTLFELIKWGDVEGALTHFDRYFEDFVRTVGENEQKLKQTITDLFSLVSYMLKECHLDGDIEITWRPSQSFAEIKQQTRAELTRLVERVTNRRALHAHDLLHKAKQYMDEHYTRPLSLEEVAAHVRLSPHYFSKLFKERFQMNFMDYLTGLRIEQAKQLLLHSDCSLKEICFSVGYKDPNYFSRVFKKITGVSPSEYRRGLLPQNG</sequence>
<gene>
    <name evidence="8" type="ORF">ACFQNG_08320</name>
</gene>
<dbReference type="InterPro" id="IPR018060">
    <property type="entry name" value="HTH_AraC"/>
</dbReference>
<evidence type="ECO:0000256" key="5">
    <source>
        <dbReference type="SAM" id="Coils"/>
    </source>
</evidence>
<evidence type="ECO:0000256" key="4">
    <source>
        <dbReference type="PROSITE-ProRule" id="PRU00169"/>
    </source>
</evidence>
<dbReference type="PROSITE" id="PS50110">
    <property type="entry name" value="RESPONSE_REGULATORY"/>
    <property type="match status" value="1"/>
</dbReference>
<accession>A0ABW2RJE7</accession>
<comment type="caution">
    <text evidence="8">The sequence shown here is derived from an EMBL/GenBank/DDBJ whole genome shotgun (WGS) entry which is preliminary data.</text>
</comment>
<dbReference type="RefSeq" id="WP_379864476.1">
    <property type="nucleotide sequence ID" value="NZ_JBHTBW010000020.1"/>
</dbReference>
<keyword evidence="9" id="KW-1185">Reference proteome</keyword>
<evidence type="ECO:0000259" key="6">
    <source>
        <dbReference type="PROSITE" id="PS01124"/>
    </source>
</evidence>
<keyword evidence="5" id="KW-0175">Coiled coil</keyword>
<keyword evidence="4" id="KW-0597">Phosphoprotein</keyword>
<dbReference type="Gene3D" id="1.10.10.60">
    <property type="entry name" value="Homeodomain-like"/>
    <property type="match status" value="2"/>
</dbReference>
<dbReference type="EMBL" id="JBHTBW010000020">
    <property type="protein sequence ID" value="MFC7441159.1"/>
    <property type="molecule type" value="Genomic_DNA"/>
</dbReference>
<dbReference type="Gene3D" id="3.40.50.2300">
    <property type="match status" value="1"/>
</dbReference>
<evidence type="ECO:0000313" key="8">
    <source>
        <dbReference type="EMBL" id="MFC7441159.1"/>
    </source>
</evidence>
<feature type="domain" description="Response regulatory" evidence="7">
    <location>
        <begin position="3"/>
        <end position="120"/>
    </location>
</feature>
<dbReference type="SMART" id="SM00448">
    <property type="entry name" value="REC"/>
    <property type="match status" value="1"/>
</dbReference>
<dbReference type="PANTHER" id="PTHR43280:SF2">
    <property type="entry name" value="HTH-TYPE TRANSCRIPTIONAL REGULATOR EXSA"/>
    <property type="match status" value="1"/>
</dbReference>
<dbReference type="Pfam" id="PF12833">
    <property type="entry name" value="HTH_18"/>
    <property type="match status" value="1"/>
</dbReference>
<dbReference type="InterPro" id="IPR011006">
    <property type="entry name" value="CheY-like_superfamily"/>
</dbReference>
<dbReference type="SUPFAM" id="SSF46689">
    <property type="entry name" value="Homeodomain-like"/>
    <property type="match status" value="2"/>
</dbReference>
<evidence type="ECO:0000256" key="2">
    <source>
        <dbReference type="ARBA" id="ARBA00023125"/>
    </source>
</evidence>
<feature type="coiled-coil region" evidence="5">
    <location>
        <begin position="113"/>
        <end position="143"/>
    </location>
</feature>
<dbReference type="InterPro" id="IPR018062">
    <property type="entry name" value="HTH_AraC-typ_CS"/>
</dbReference>
<feature type="modified residue" description="4-aspartylphosphate" evidence="4">
    <location>
        <position position="55"/>
    </location>
</feature>
<feature type="domain" description="HTH araC/xylS-type" evidence="6">
    <location>
        <begin position="251"/>
        <end position="349"/>
    </location>
</feature>
<dbReference type="PRINTS" id="PR00032">
    <property type="entry name" value="HTHARAC"/>
</dbReference>
<evidence type="ECO:0000256" key="1">
    <source>
        <dbReference type="ARBA" id="ARBA00023015"/>
    </source>
</evidence>
<keyword evidence="1" id="KW-0805">Transcription regulation</keyword>
<reference evidence="9" key="1">
    <citation type="journal article" date="2019" name="Int. J. Syst. Evol. Microbiol.">
        <title>The Global Catalogue of Microorganisms (GCM) 10K type strain sequencing project: providing services to taxonomists for standard genome sequencing and annotation.</title>
        <authorList>
            <consortium name="The Broad Institute Genomics Platform"/>
            <consortium name="The Broad Institute Genome Sequencing Center for Infectious Disease"/>
            <person name="Wu L."/>
            <person name="Ma J."/>
        </authorList>
    </citation>
    <scope>NUCLEOTIDE SEQUENCE [LARGE SCALE GENOMIC DNA]</scope>
    <source>
        <strain evidence="9">CGMCC 1.12942</strain>
    </source>
</reference>
<evidence type="ECO:0000313" key="9">
    <source>
        <dbReference type="Proteomes" id="UP001596500"/>
    </source>
</evidence>
<dbReference type="PANTHER" id="PTHR43280">
    <property type="entry name" value="ARAC-FAMILY TRANSCRIPTIONAL REGULATOR"/>
    <property type="match status" value="1"/>
</dbReference>
<evidence type="ECO:0000259" key="7">
    <source>
        <dbReference type="PROSITE" id="PS50110"/>
    </source>
</evidence>